<evidence type="ECO:0000256" key="1">
    <source>
        <dbReference type="ARBA" id="ARBA00000198"/>
    </source>
</evidence>
<dbReference type="Gene3D" id="3.30.70.560">
    <property type="entry name" value="7,8-Dihydro-6-hydroxymethylpterin-pyrophosphokinase HPPK"/>
    <property type="match status" value="1"/>
</dbReference>
<sequence>MDNNELKLTSAATAYLGLGSNLGDRLANLERAVGLLSRPLKILRISPVYETEPVDVPEQGKFLNLVVEAQTHIAPADLLKLIKGMEQVVGRGKAGSGQPRIIDIDILLYGNIRVNSENLVIPHPRLSRRAFVLRPLNDLVPKLRHPGNRKTMAELLLALGDIKGVYIYPASVSP</sequence>
<evidence type="ECO:0000256" key="5">
    <source>
        <dbReference type="ARBA" id="ARBA00022741"/>
    </source>
</evidence>
<dbReference type="Pfam" id="PF01288">
    <property type="entry name" value="HPPK"/>
    <property type="match status" value="1"/>
</dbReference>
<keyword evidence="8" id="KW-0289">Folate biosynthesis</keyword>
<dbReference type="GO" id="GO:0003848">
    <property type="term" value="F:2-amino-4-hydroxy-6-hydroxymethyldihydropteridine diphosphokinase activity"/>
    <property type="evidence" value="ECO:0007669"/>
    <property type="project" value="UniProtKB-EC"/>
</dbReference>
<dbReference type="EMBL" id="CP146612">
    <property type="protein sequence ID" value="WWX26252.1"/>
    <property type="molecule type" value="Genomic_DNA"/>
</dbReference>
<proteinExistence type="predicted"/>
<dbReference type="PANTHER" id="PTHR43071:SF1">
    <property type="entry name" value="2-AMINO-4-HYDROXY-6-HYDROXYMETHYLDIHYDROPTERIDINE PYROPHOSPHOKINASE"/>
    <property type="match status" value="1"/>
</dbReference>
<dbReference type="RefSeq" id="WP_338739234.1">
    <property type="nucleotide sequence ID" value="NZ_CP146612.1"/>
</dbReference>
<organism evidence="10 11">
    <name type="scientific">Candidatus Dehalogenimonas loeffleri</name>
    <dbReference type="NCBI Taxonomy" id="3127115"/>
    <lineage>
        <taxon>Bacteria</taxon>
        <taxon>Bacillati</taxon>
        <taxon>Chloroflexota</taxon>
        <taxon>Dehalococcoidia</taxon>
        <taxon>Dehalococcoidales</taxon>
        <taxon>Dehalococcoidaceae</taxon>
        <taxon>Dehalogenimonas</taxon>
    </lineage>
</organism>
<comment type="pathway">
    <text evidence="2">Cofactor biosynthesis; tetrahydrofolate biosynthesis; 2-amino-4-hydroxy-6-hydroxymethyl-7,8-dihydropteridine diphosphate from 7,8-dihydroneopterin triphosphate: step 4/4.</text>
</comment>
<dbReference type="CDD" id="cd00483">
    <property type="entry name" value="HPPK"/>
    <property type="match status" value="1"/>
</dbReference>
<dbReference type="EC" id="2.7.6.3" evidence="3"/>
<comment type="catalytic activity">
    <reaction evidence="1">
        <text>6-hydroxymethyl-7,8-dihydropterin + ATP = (7,8-dihydropterin-6-yl)methyl diphosphate + AMP + H(+)</text>
        <dbReference type="Rhea" id="RHEA:11412"/>
        <dbReference type="ChEBI" id="CHEBI:15378"/>
        <dbReference type="ChEBI" id="CHEBI:30616"/>
        <dbReference type="ChEBI" id="CHEBI:44841"/>
        <dbReference type="ChEBI" id="CHEBI:72950"/>
        <dbReference type="ChEBI" id="CHEBI:456215"/>
        <dbReference type="EC" id="2.7.6.3"/>
    </reaction>
</comment>
<name>A0ABZ2J9H1_9CHLR</name>
<evidence type="ECO:0000256" key="4">
    <source>
        <dbReference type="ARBA" id="ARBA00022679"/>
    </source>
</evidence>
<evidence type="ECO:0000313" key="10">
    <source>
        <dbReference type="EMBL" id="WWX26252.1"/>
    </source>
</evidence>
<dbReference type="InterPro" id="IPR035907">
    <property type="entry name" value="Hppk_sf"/>
</dbReference>
<evidence type="ECO:0000313" key="11">
    <source>
        <dbReference type="Proteomes" id="UP001375370"/>
    </source>
</evidence>
<reference evidence="10 11" key="1">
    <citation type="submission" date="2024-03" db="EMBL/GenBank/DDBJ databases">
        <title>A Dehalogenimonas Isolated from Estuarine Sediments Dihaloeliminates Chlorinated Alkanes.</title>
        <authorList>
            <person name="Yang Y."/>
            <person name="Wang H."/>
        </authorList>
    </citation>
    <scope>NUCLEOTIDE SEQUENCE [LARGE SCALE GENOMIC DNA]</scope>
    <source>
        <strain evidence="10 11">W</strain>
    </source>
</reference>
<evidence type="ECO:0000256" key="8">
    <source>
        <dbReference type="ARBA" id="ARBA00022909"/>
    </source>
</evidence>
<dbReference type="PANTHER" id="PTHR43071">
    <property type="entry name" value="2-AMINO-4-HYDROXY-6-HYDROXYMETHYLDIHYDROPTERIDINE PYROPHOSPHOKINASE"/>
    <property type="match status" value="1"/>
</dbReference>
<keyword evidence="6" id="KW-0418">Kinase</keyword>
<keyword evidence="11" id="KW-1185">Reference proteome</keyword>
<gene>
    <name evidence="10" type="primary">folK</name>
    <name evidence="10" type="ORF">V8247_04585</name>
</gene>
<keyword evidence="4 10" id="KW-0808">Transferase</keyword>
<feature type="domain" description="7,8-dihydro-6-hydroxymethylpterin-pyrophosphokinase" evidence="9">
    <location>
        <begin position="15"/>
        <end position="141"/>
    </location>
</feature>
<keyword evidence="5" id="KW-0547">Nucleotide-binding</keyword>
<evidence type="ECO:0000256" key="6">
    <source>
        <dbReference type="ARBA" id="ARBA00022777"/>
    </source>
</evidence>
<dbReference type="Proteomes" id="UP001375370">
    <property type="component" value="Chromosome"/>
</dbReference>
<evidence type="ECO:0000256" key="2">
    <source>
        <dbReference type="ARBA" id="ARBA00005051"/>
    </source>
</evidence>
<protein>
    <recommendedName>
        <fullName evidence="3">2-amino-4-hydroxy-6-hydroxymethyldihydropteridine diphosphokinase</fullName>
        <ecNumber evidence="3">2.7.6.3</ecNumber>
    </recommendedName>
</protein>
<evidence type="ECO:0000256" key="3">
    <source>
        <dbReference type="ARBA" id="ARBA00013253"/>
    </source>
</evidence>
<dbReference type="SUPFAM" id="SSF55083">
    <property type="entry name" value="6-hydroxymethyl-7,8-dihydropterin pyrophosphokinase, HPPK"/>
    <property type="match status" value="1"/>
</dbReference>
<dbReference type="InterPro" id="IPR000550">
    <property type="entry name" value="Hppk"/>
</dbReference>
<evidence type="ECO:0000256" key="7">
    <source>
        <dbReference type="ARBA" id="ARBA00022840"/>
    </source>
</evidence>
<evidence type="ECO:0000259" key="9">
    <source>
        <dbReference type="Pfam" id="PF01288"/>
    </source>
</evidence>
<dbReference type="NCBIfam" id="TIGR01498">
    <property type="entry name" value="folK"/>
    <property type="match status" value="1"/>
</dbReference>
<accession>A0ABZ2J9H1</accession>
<keyword evidence="7" id="KW-0067">ATP-binding</keyword>